<dbReference type="InterPro" id="IPR003663">
    <property type="entry name" value="Sugar/inositol_transpt"/>
</dbReference>
<evidence type="ECO:0000256" key="5">
    <source>
        <dbReference type="ARBA" id="ARBA00022989"/>
    </source>
</evidence>
<keyword evidence="4 8" id="KW-0812">Transmembrane</keyword>
<feature type="transmembrane region" description="Helical" evidence="8">
    <location>
        <begin position="297"/>
        <end position="319"/>
    </location>
</feature>
<feature type="transmembrane region" description="Helical" evidence="8">
    <location>
        <begin position="331"/>
        <end position="351"/>
    </location>
</feature>
<dbReference type="InterPro" id="IPR005829">
    <property type="entry name" value="Sugar_transporter_CS"/>
</dbReference>
<organism evidence="10 11">
    <name type="scientific">Hyaloscypha variabilis (strain UAMH 11265 / GT02V1 / F)</name>
    <name type="common">Meliniomyces variabilis</name>
    <dbReference type="NCBI Taxonomy" id="1149755"/>
    <lineage>
        <taxon>Eukaryota</taxon>
        <taxon>Fungi</taxon>
        <taxon>Dikarya</taxon>
        <taxon>Ascomycota</taxon>
        <taxon>Pezizomycotina</taxon>
        <taxon>Leotiomycetes</taxon>
        <taxon>Helotiales</taxon>
        <taxon>Hyaloscyphaceae</taxon>
        <taxon>Hyaloscypha</taxon>
        <taxon>Hyaloscypha variabilis</taxon>
    </lineage>
</organism>
<evidence type="ECO:0000313" key="11">
    <source>
        <dbReference type="Proteomes" id="UP000235786"/>
    </source>
</evidence>
<evidence type="ECO:0000256" key="6">
    <source>
        <dbReference type="ARBA" id="ARBA00023136"/>
    </source>
</evidence>
<sequence>MEESKTKSQHLEQLDEIAGHAANQDDHDINAIQAARKNPRTVLWCSYAIWLLVLNSFENQAGGTALGIPQFRKDFGYKFGDEYVLPANWQGAFSGGPVASAVMGTMAAGLIADRAGRKLSFATSFLFSAIGITLEVVATSSPVFFAGKFINGFAIGGFIATGFTYVGEIAPTALRGVLSAAGAIAFTFGPFLVALIQKGQGAGTTRWAYRSIFISQYGVLAVGLVGWAFMPESPWWLLSKGKEAAAAKALKQLGYSSNDIDKRMAAITLTLEEVRRETDGASFMKCFKKSNLRRTMISVAPLSIQALSGVFFMSAYSTYYYESVFSDEKAFVLQIIQQIASLLGNVCSWFIVDRFGRRNIQFYGLLFLTVVLLITSALATVATPSALAGSCALIIFYCFAYNVTIGATAYTILTETSTSRLRIKTIAIGTALQNAIFTMWSFVFPYIFNVDKANLGGKSCFIFAGLSVLCLIYLWFCQPETAGRTYEELDEMFMQGVPARKFRKYVTEAEVKGREAKIIEATK</sequence>
<comment type="similarity">
    <text evidence="2 7">Belongs to the major facilitator superfamily. Sugar transporter (TC 2.A.1.1) family.</text>
</comment>
<evidence type="ECO:0000256" key="1">
    <source>
        <dbReference type="ARBA" id="ARBA00004141"/>
    </source>
</evidence>
<evidence type="ECO:0000256" key="4">
    <source>
        <dbReference type="ARBA" id="ARBA00022692"/>
    </source>
</evidence>
<keyword evidence="11" id="KW-1185">Reference proteome</keyword>
<dbReference type="Proteomes" id="UP000235786">
    <property type="component" value="Unassembled WGS sequence"/>
</dbReference>
<feature type="transmembrane region" description="Helical" evidence="8">
    <location>
        <begin position="387"/>
        <end position="413"/>
    </location>
</feature>
<protein>
    <submittedName>
        <fullName evidence="10">General substrate transporter</fullName>
    </submittedName>
</protein>
<evidence type="ECO:0000256" key="8">
    <source>
        <dbReference type="SAM" id="Phobius"/>
    </source>
</evidence>
<dbReference type="FunFam" id="1.20.1250.20:FF:000078">
    <property type="entry name" value="MFS maltose transporter, putative"/>
    <property type="match status" value="1"/>
</dbReference>
<evidence type="ECO:0000256" key="7">
    <source>
        <dbReference type="RuleBase" id="RU003346"/>
    </source>
</evidence>
<dbReference type="PROSITE" id="PS00217">
    <property type="entry name" value="SUGAR_TRANSPORT_2"/>
    <property type="match status" value="1"/>
</dbReference>
<dbReference type="InterPro" id="IPR036259">
    <property type="entry name" value="MFS_trans_sf"/>
</dbReference>
<gene>
    <name evidence="10" type="ORF">L207DRAFT_441449</name>
</gene>
<dbReference type="GO" id="GO:0005351">
    <property type="term" value="F:carbohydrate:proton symporter activity"/>
    <property type="evidence" value="ECO:0007669"/>
    <property type="project" value="TreeGrafter"/>
</dbReference>
<feature type="transmembrane region" description="Helical" evidence="8">
    <location>
        <begin position="144"/>
        <end position="165"/>
    </location>
</feature>
<dbReference type="Gene3D" id="1.20.1250.20">
    <property type="entry name" value="MFS general substrate transporter like domains"/>
    <property type="match status" value="1"/>
</dbReference>
<dbReference type="PROSITE" id="PS00216">
    <property type="entry name" value="SUGAR_TRANSPORT_1"/>
    <property type="match status" value="1"/>
</dbReference>
<keyword evidence="5 8" id="KW-1133">Transmembrane helix</keyword>
<evidence type="ECO:0000313" key="10">
    <source>
        <dbReference type="EMBL" id="PMD31797.1"/>
    </source>
</evidence>
<feature type="transmembrane region" description="Helical" evidence="8">
    <location>
        <begin position="177"/>
        <end position="196"/>
    </location>
</feature>
<evidence type="ECO:0000256" key="3">
    <source>
        <dbReference type="ARBA" id="ARBA00022448"/>
    </source>
</evidence>
<evidence type="ECO:0000256" key="2">
    <source>
        <dbReference type="ARBA" id="ARBA00010992"/>
    </source>
</evidence>
<dbReference type="PANTHER" id="PTHR48022">
    <property type="entry name" value="PLASTIDIC GLUCOSE TRANSPORTER 4"/>
    <property type="match status" value="1"/>
</dbReference>
<dbReference type="InterPro" id="IPR050360">
    <property type="entry name" value="MFS_Sugar_Transporters"/>
</dbReference>
<feature type="transmembrane region" description="Helical" evidence="8">
    <location>
        <begin position="119"/>
        <end position="138"/>
    </location>
</feature>
<keyword evidence="3 7" id="KW-0813">Transport</keyword>
<reference evidence="10 11" key="1">
    <citation type="submission" date="2016-04" db="EMBL/GenBank/DDBJ databases">
        <title>A degradative enzymes factory behind the ericoid mycorrhizal symbiosis.</title>
        <authorList>
            <consortium name="DOE Joint Genome Institute"/>
            <person name="Martino E."/>
            <person name="Morin E."/>
            <person name="Grelet G."/>
            <person name="Kuo A."/>
            <person name="Kohler A."/>
            <person name="Daghino S."/>
            <person name="Barry K."/>
            <person name="Choi C."/>
            <person name="Cichocki N."/>
            <person name="Clum A."/>
            <person name="Copeland A."/>
            <person name="Hainaut M."/>
            <person name="Haridas S."/>
            <person name="Labutti K."/>
            <person name="Lindquist E."/>
            <person name="Lipzen A."/>
            <person name="Khouja H.-R."/>
            <person name="Murat C."/>
            <person name="Ohm R."/>
            <person name="Olson A."/>
            <person name="Spatafora J."/>
            <person name="Veneault-Fourrey C."/>
            <person name="Henrissat B."/>
            <person name="Grigoriev I."/>
            <person name="Martin F."/>
            <person name="Perotto S."/>
        </authorList>
    </citation>
    <scope>NUCLEOTIDE SEQUENCE [LARGE SCALE GENOMIC DNA]</scope>
    <source>
        <strain evidence="10 11">F</strain>
    </source>
</reference>
<feature type="transmembrane region" description="Helical" evidence="8">
    <location>
        <begin position="208"/>
        <end position="230"/>
    </location>
</feature>
<feature type="domain" description="Major facilitator superfamily (MFS) profile" evidence="9">
    <location>
        <begin position="41"/>
        <end position="482"/>
    </location>
</feature>
<dbReference type="InterPro" id="IPR020846">
    <property type="entry name" value="MFS_dom"/>
</dbReference>
<dbReference type="Pfam" id="PF00083">
    <property type="entry name" value="Sugar_tr"/>
    <property type="match status" value="1"/>
</dbReference>
<feature type="transmembrane region" description="Helical" evidence="8">
    <location>
        <begin position="455"/>
        <end position="476"/>
    </location>
</feature>
<dbReference type="PROSITE" id="PS50850">
    <property type="entry name" value="MFS"/>
    <property type="match status" value="1"/>
</dbReference>
<evidence type="ECO:0000259" key="9">
    <source>
        <dbReference type="PROSITE" id="PS50850"/>
    </source>
</evidence>
<dbReference type="NCBIfam" id="TIGR00879">
    <property type="entry name" value="SP"/>
    <property type="match status" value="1"/>
</dbReference>
<dbReference type="SUPFAM" id="SSF103473">
    <property type="entry name" value="MFS general substrate transporter"/>
    <property type="match status" value="1"/>
</dbReference>
<feature type="transmembrane region" description="Helical" evidence="8">
    <location>
        <begin position="92"/>
        <end position="112"/>
    </location>
</feature>
<feature type="transmembrane region" description="Helical" evidence="8">
    <location>
        <begin position="363"/>
        <end position="381"/>
    </location>
</feature>
<keyword evidence="6 8" id="KW-0472">Membrane</keyword>
<name>A0A2J6QZV5_HYAVF</name>
<dbReference type="OrthoDB" id="6612291at2759"/>
<dbReference type="PANTHER" id="PTHR48022:SF22">
    <property type="entry name" value="MAJOR FACILITATOR SUPERFAMILY (MFS) PROFILE DOMAIN-CONTAINING PROTEIN"/>
    <property type="match status" value="1"/>
</dbReference>
<comment type="subcellular location">
    <subcellularLocation>
        <location evidence="1">Membrane</location>
        <topology evidence="1">Multi-pass membrane protein</topology>
    </subcellularLocation>
</comment>
<proteinExistence type="inferred from homology"/>
<accession>A0A2J6QZV5</accession>
<feature type="transmembrane region" description="Helical" evidence="8">
    <location>
        <begin position="425"/>
        <end position="449"/>
    </location>
</feature>
<dbReference type="GO" id="GO:0016020">
    <property type="term" value="C:membrane"/>
    <property type="evidence" value="ECO:0007669"/>
    <property type="project" value="UniProtKB-SubCell"/>
</dbReference>
<dbReference type="AlphaFoldDB" id="A0A2J6QZV5"/>
<dbReference type="EMBL" id="KZ613961">
    <property type="protein sequence ID" value="PMD31797.1"/>
    <property type="molecule type" value="Genomic_DNA"/>
</dbReference>
<dbReference type="InterPro" id="IPR005828">
    <property type="entry name" value="MFS_sugar_transport-like"/>
</dbReference>